<accession>A0ABT4CX52</accession>
<dbReference type="Proteomes" id="UP001079657">
    <property type="component" value="Unassembled WGS sequence"/>
</dbReference>
<sequence length="112" mass="13013">MNRQELFNLLDPVYPTYAIGEHKGECIESYIVLKFDGQLTSMNNSQCGWQFVHIFLYAPLGDITILDDMILEVKQALKNKLEDTGEITPEIIDSDKKAYMRRIKYRIPKEVV</sequence>
<evidence type="ECO:0000313" key="1">
    <source>
        <dbReference type="EMBL" id="MCY6372464.1"/>
    </source>
</evidence>
<keyword evidence="2" id="KW-1185">Reference proteome</keyword>
<protein>
    <recommendedName>
        <fullName evidence="3">DUF3168 domain-containing protein</fullName>
    </recommendedName>
</protein>
<evidence type="ECO:0008006" key="3">
    <source>
        <dbReference type="Google" id="ProtNLM"/>
    </source>
</evidence>
<proteinExistence type="predicted"/>
<organism evidence="1 2">
    <name type="scientific">Clostridium ganghwense</name>
    <dbReference type="NCBI Taxonomy" id="312089"/>
    <lineage>
        <taxon>Bacteria</taxon>
        <taxon>Bacillati</taxon>
        <taxon>Bacillota</taxon>
        <taxon>Clostridia</taxon>
        <taxon>Eubacteriales</taxon>
        <taxon>Clostridiaceae</taxon>
        <taxon>Clostridium</taxon>
    </lineage>
</organism>
<dbReference type="RefSeq" id="WP_268051458.1">
    <property type="nucleotide sequence ID" value="NZ_JAPQES010000007.1"/>
</dbReference>
<evidence type="ECO:0000313" key="2">
    <source>
        <dbReference type="Proteomes" id="UP001079657"/>
    </source>
</evidence>
<gene>
    <name evidence="1" type="ORF">OXH55_17690</name>
</gene>
<dbReference type="EMBL" id="JAPQES010000007">
    <property type="protein sequence ID" value="MCY6372464.1"/>
    <property type="molecule type" value="Genomic_DNA"/>
</dbReference>
<comment type="caution">
    <text evidence="1">The sequence shown here is derived from an EMBL/GenBank/DDBJ whole genome shotgun (WGS) entry which is preliminary data.</text>
</comment>
<reference evidence="1" key="1">
    <citation type="submission" date="2022-12" db="EMBL/GenBank/DDBJ databases">
        <authorList>
            <person name="Wang J."/>
        </authorList>
    </citation>
    <scope>NUCLEOTIDE SEQUENCE</scope>
    <source>
        <strain evidence="1">HY-42-06</strain>
    </source>
</reference>
<name>A0ABT4CX52_9CLOT</name>